<keyword evidence="2" id="KW-1185">Reference proteome</keyword>
<evidence type="ECO:0000313" key="1">
    <source>
        <dbReference type="EMBL" id="MCI32480.1"/>
    </source>
</evidence>
<reference evidence="1 2" key="1">
    <citation type="journal article" date="2018" name="Front. Plant Sci.">
        <title>Red Clover (Trifolium pratense) and Zigzag Clover (T. medium) - A Picture of Genomic Similarities and Differences.</title>
        <authorList>
            <person name="Dluhosova J."/>
            <person name="Istvanek J."/>
            <person name="Nedelnik J."/>
            <person name="Repkova J."/>
        </authorList>
    </citation>
    <scope>NUCLEOTIDE SEQUENCE [LARGE SCALE GENOMIC DNA]</scope>
    <source>
        <strain evidence="2">cv. 10/8</strain>
        <tissue evidence="1">Leaf</tissue>
    </source>
</reference>
<sequence length="67" mass="7730">MVFNHDSFDWEKVVDEVKVLAWRILRTRAKGFSFNLSNWFLNPLVCIGASREGSSFRSAAYEAVKEC</sequence>
<name>A0A392R9P1_9FABA</name>
<proteinExistence type="predicted"/>
<dbReference type="EMBL" id="LXQA010195923">
    <property type="protein sequence ID" value="MCI32480.1"/>
    <property type="molecule type" value="Genomic_DNA"/>
</dbReference>
<comment type="caution">
    <text evidence="1">The sequence shown here is derived from an EMBL/GenBank/DDBJ whole genome shotgun (WGS) entry which is preliminary data.</text>
</comment>
<dbReference type="Proteomes" id="UP000265520">
    <property type="component" value="Unassembled WGS sequence"/>
</dbReference>
<organism evidence="1 2">
    <name type="scientific">Trifolium medium</name>
    <dbReference type="NCBI Taxonomy" id="97028"/>
    <lineage>
        <taxon>Eukaryota</taxon>
        <taxon>Viridiplantae</taxon>
        <taxon>Streptophyta</taxon>
        <taxon>Embryophyta</taxon>
        <taxon>Tracheophyta</taxon>
        <taxon>Spermatophyta</taxon>
        <taxon>Magnoliopsida</taxon>
        <taxon>eudicotyledons</taxon>
        <taxon>Gunneridae</taxon>
        <taxon>Pentapetalae</taxon>
        <taxon>rosids</taxon>
        <taxon>fabids</taxon>
        <taxon>Fabales</taxon>
        <taxon>Fabaceae</taxon>
        <taxon>Papilionoideae</taxon>
        <taxon>50 kb inversion clade</taxon>
        <taxon>NPAAA clade</taxon>
        <taxon>Hologalegina</taxon>
        <taxon>IRL clade</taxon>
        <taxon>Trifolieae</taxon>
        <taxon>Trifolium</taxon>
    </lineage>
</organism>
<evidence type="ECO:0000313" key="2">
    <source>
        <dbReference type="Proteomes" id="UP000265520"/>
    </source>
</evidence>
<accession>A0A392R9P1</accession>
<dbReference type="AlphaFoldDB" id="A0A392R9P1"/>
<protein>
    <submittedName>
        <fullName evidence="1">Uncharacterized protein</fullName>
    </submittedName>
</protein>